<keyword evidence="2" id="KW-0238">DNA-binding</keyword>
<feature type="domain" description="SIS" evidence="5">
    <location>
        <begin position="124"/>
        <end position="264"/>
    </location>
</feature>
<dbReference type="GO" id="GO:0003700">
    <property type="term" value="F:DNA-binding transcription factor activity"/>
    <property type="evidence" value="ECO:0007669"/>
    <property type="project" value="InterPro"/>
</dbReference>
<dbReference type="Gene3D" id="3.40.50.10490">
    <property type="entry name" value="Glucose-6-phosphate isomerase like protein, domain 1"/>
    <property type="match status" value="1"/>
</dbReference>
<keyword evidence="3" id="KW-0804">Transcription</keyword>
<dbReference type="InterPro" id="IPR001347">
    <property type="entry name" value="SIS_dom"/>
</dbReference>
<keyword evidence="1" id="KW-0805">Transcription regulation</keyword>
<feature type="domain" description="HTH rpiR-type" evidence="4">
    <location>
        <begin position="2"/>
        <end position="78"/>
    </location>
</feature>
<dbReference type="STRING" id="1742359.GCA_001439625_02977"/>
<dbReference type="KEGG" id="bda:FSZ17_22660"/>
<dbReference type="Gene3D" id="1.10.10.10">
    <property type="entry name" value="Winged helix-like DNA-binding domain superfamily/Winged helix DNA-binding domain"/>
    <property type="match status" value="1"/>
</dbReference>
<dbReference type="InterPro" id="IPR036388">
    <property type="entry name" value="WH-like_DNA-bd_sf"/>
</dbReference>
<organism evidence="6 7">
    <name type="scientific">Cytobacillus dafuensis</name>
    <name type="common">Bacillus dafuensis</name>
    <dbReference type="NCBI Taxonomy" id="1742359"/>
    <lineage>
        <taxon>Bacteria</taxon>
        <taxon>Bacillati</taxon>
        <taxon>Bacillota</taxon>
        <taxon>Bacilli</taxon>
        <taxon>Bacillales</taxon>
        <taxon>Bacillaceae</taxon>
        <taxon>Cytobacillus</taxon>
    </lineage>
</organism>
<evidence type="ECO:0000256" key="2">
    <source>
        <dbReference type="ARBA" id="ARBA00023125"/>
    </source>
</evidence>
<dbReference type="GO" id="GO:0003677">
    <property type="term" value="F:DNA binding"/>
    <property type="evidence" value="ECO:0007669"/>
    <property type="project" value="UniProtKB-KW"/>
</dbReference>
<gene>
    <name evidence="6" type="ORF">FSZ17_22660</name>
</gene>
<dbReference type="RefSeq" id="WP_057772580.1">
    <property type="nucleotide sequence ID" value="NZ_CP042593.1"/>
</dbReference>
<dbReference type="PROSITE" id="PS51071">
    <property type="entry name" value="HTH_RPIR"/>
    <property type="match status" value="1"/>
</dbReference>
<keyword evidence="7" id="KW-1185">Reference proteome</keyword>
<sequence length="284" mass="31352">MSTEINFIEESIHTFKPTEKKAAEYILKYPDKVVNLSVQKLAEKAKVSEATIIRLSKSLKCKGFQELKLRIAYELAKSENTNSLYDDIPSDDSMKSFIQSVSQNNIQSIQNTLLVLSEEDLEKAVLLISNARQVAVYGIGASAIIAQDFKQKLTRINRWCEAAFDGDTQLTVSANLSEQDVAFGISYSGQTKDVIESVKVAKENGASIITLTKSGDNPLSSLADVKLNTTSLERNVRSGATSSRIAQLNVIDILFLGVTKSNQDRNIRALERTRKAVRISKQNG</sequence>
<evidence type="ECO:0000313" key="6">
    <source>
        <dbReference type="EMBL" id="QED49848.1"/>
    </source>
</evidence>
<dbReference type="PANTHER" id="PTHR30514:SF1">
    <property type="entry name" value="HTH-TYPE TRANSCRIPTIONAL REGULATOR HEXR-RELATED"/>
    <property type="match status" value="1"/>
</dbReference>
<dbReference type="GO" id="GO:1901135">
    <property type="term" value="P:carbohydrate derivative metabolic process"/>
    <property type="evidence" value="ECO:0007669"/>
    <property type="project" value="InterPro"/>
</dbReference>
<dbReference type="SUPFAM" id="SSF53697">
    <property type="entry name" value="SIS domain"/>
    <property type="match status" value="1"/>
</dbReference>
<proteinExistence type="predicted"/>
<evidence type="ECO:0000313" key="7">
    <source>
        <dbReference type="Proteomes" id="UP000321555"/>
    </source>
</evidence>
<dbReference type="PANTHER" id="PTHR30514">
    <property type="entry name" value="GLUCOKINASE"/>
    <property type="match status" value="1"/>
</dbReference>
<name>A0A5B8ZA33_CYTDA</name>
<dbReference type="SUPFAM" id="SSF46689">
    <property type="entry name" value="Homeodomain-like"/>
    <property type="match status" value="1"/>
</dbReference>
<dbReference type="Pfam" id="PF01380">
    <property type="entry name" value="SIS"/>
    <property type="match status" value="1"/>
</dbReference>
<protein>
    <submittedName>
        <fullName evidence="6">MurR/RpiR family transcriptional regulator</fullName>
    </submittedName>
</protein>
<evidence type="ECO:0000256" key="1">
    <source>
        <dbReference type="ARBA" id="ARBA00023015"/>
    </source>
</evidence>
<dbReference type="Proteomes" id="UP000321555">
    <property type="component" value="Chromosome"/>
</dbReference>
<dbReference type="InterPro" id="IPR009057">
    <property type="entry name" value="Homeodomain-like_sf"/>
</dbReference>
<dbReference type="GO" id="GO:0097367">
    <property type="term" value="F:carbohydrate derivative binding"/>
    <property type="evidence" value="ECO:0007669"/>
    <property type="project" value="InterPro"/>
</dbReference>
<dbReference type="InterPro" id="IPR035472">
    <property type="entry name" value="RpiR-like_SIS"/>
</dbReference>
<accession>A0A5B8ZA33</accession>
<dbReference type="CDD" id="cd05013">
    <property type="entry name" value="SIS_RpiR"/>
    <property type="match status" value="1"/>
</dbReference>
<dbReference type="OrthoDB" id="370421at2"/>
<evidence type="ECO:0000259" key="5">
    <source>
        <dbReference type="PROSITE" id="PS51464"/>
    </source>
</evidence>
<evidence type="ECO:0000256" key="3">
    <source>
        <dbReference type="ARBA" id="ARBA00023163"/>
    </source>
</evidence>
<evidence type="ECO:0000259" key="4">
    <source>
        <dbReference type="PROSITE" id="PS51071"/>
    </source>
</evidence>
<dbReference type="InterPro" id="IPR047640">
    <property type="entry name" value="RpiR-like"/>
</dbReference>
<dbReference type="EMBL" id="CP042593">
    <property type="protein sequence ID" value="QED49848.1"/>
    <property type="molecule type" value="Genomic_DNA"/>
</dbReference>
<dbReference type="AlphaFoldDB" id="A0A5B8ZA33"/>
<dbReference type="PROSITE" id="PS51464">
    <property type="entry name" value="SIS"/>
    <property type="match status" value="1"/>
</dbReference>
<dbReference type="InterPro" id="IPR046348">
    <property type="entry name" value="SIS_dom_sf"/>
</dbReference>
<dbReference type="Pfam" id="PF01418">
    <property type="entry name" value="HTH_6"/>
    <property type="match status" value="1"/>
</dbReference>
<reference evidence="7" key="1">
    <citation type="submission" date="2019-08" db="EMBL/GenBank/DDBJ databases">
        <authorList>
            <person name="Zheng X."/>
        </authorList>
    </citation>
    <scope>NUCLEOTIDE SEQUENCE [LARGE SCALE GENOMIC DNA]</scope>
    <source>
        <strain evidence="7">FJAT-25496</strain>
    </source>
</reference>
<dbReference type="InterPro" id="IPR000281">
    <property type="entry name" value="HTH_RpiR"/>
</dbReference>